<evidence type="ECO:0000256" key="2">
    <source>
        <dbReference type="ARBA" id="ARBA00012438"/>
    </source>
</evidence>
<evidence type="ECO:0000313" key="13">
    <source>
        <dbReference type="EMBL" id="BAE51740.1"/>
    </source>
</evidence>
<dbReference type="HOGENOM" id="CLU_000445_34_2_5"/>
<evidence type="ECO:0000256" key="6">
    <source>
        <dbReference type="ARBA" id="ARBA00022777"/>
    </source>
</evidence>
<evidence type="ECO:0000259" key="10">
    <source>
        <dbReference type="PROSITE" id="PS50011"/>
    </source>
</evidence>
<dbReference type="Pfam" id="PF01590">
    <property type="entry name" value="GAF"/>
    <property type="match status" value="1"/>
</dbReference>
<dbReference type="Pfam" id="PF00069">
    <property type="entry name" value="Pkinase"/>
    <property type="match status" value="1"/>
</dbReference>
<comment type="function">
    <text evidence="7">Involved in the transmission of sensory signals from the chemoreceptors to the flagellar motors. CheA is autophosphorylated; it can transfer its phosphate group to either CheB or CheY.</text>
</comment>
<evidence type="ECO:0000256" key="1">
    <source>
        <dbReference type="ARBA" id="ARBA00000085"/>
    </source>
</evidence>
<dbReference type="FunFam" id="3.30.565.10:FF:000016">
    <property type="entry name" value="Chemotaxis protein CheA, putative"/>
    <property type="match status" value="1"/>
</dbReference>
<dbReference type="InterPro" id="IPR000719">
    <property type="entry name" value="Prot_kinase_dom"/>
</dbReference>
<dbReference type="Gene3D" id="3.30.565.10">
    <property type="entry name" value="Histidine kinase-like ATPase, C-terminal domain"/>
    <property type="match status" value="1"/>
</dbReference>
<evidence type="ECO:0000259" key="12">
    <source>
        <dbReference type="PROSITE" id="PS50894"/>
    </source>
</evidence>
<dbReference type="PRINTS" id="PR00344">
    <property type="entry name" value="BCTRLSENSOR"/>
</dbReference>
<dbReference type="STRING" id="342108.amb2936"/>
<feature type="compositionally biased region" description="Polar residues" evidence="9">
    <location>
        <begin position="1293"/>
        <end position="1307"/>
    </location>
</feature>
<dbReference type="Pfam" id="PF13191">
    <property type="entry name" value="AAA_16"/>
    <property type="match status" value="1"/>
</dbReference>
<dbReference type="RefSeq" id="WP_011385313.1">
    <property type="nucleotide sequence ID" value="NC_007626.1"/>
</dbReference>
<comment type="catalytic activity">
    <reaction evidence="1">
        <text>ATP + protein L-histidine = ADP + protein N-phospho-L-histidine.</text>
        <dbReference type="EC" id="2.7.13.3"/>
    </reaction>
</comment>
<feature type="domain" description="Protein kinase" evidence="10">
    <location>
        <begin position="7"/>
        <end position="268"/>
    </location>
</feature>
<dbReference type="Pfam" id="PF02518">
    <property type="entry name" value="HATPase_c"/>
    <property type="match status" value="1"/>
</dbReference>
<dbReference type="InterPro" id="IPR011990">
    <property type="entry name" value="TPR-like_helical_dom_sf"/>
</dbReference>
<dbReference type="SMART" id="SM00387">
    <property type="entry name" value="HATPase_c"/>
    <property type="match status" value="1"/>
</dbReference>
<evidence type="ECO:0000256" key="9">
    <source>
        <dbReference type="SAM" id="MobiDB-lite"/>
    </source>
</evidence>
<evidence type="ECO:0000256" key="8">
    <source>
        <dbReference type="PROSITE-ProRule" id="PRU00110"/>
    </source>
</evidence>
<dbReference type="PANTHER" id="PTHR43642:SF1">
    <property type="entry name" value="HYBRID SIGNAL TRANSDUCTION HISTIDINE KINASE G"/>
    <property type="match status" value="1"/>
</dbReference>
<dbReference type="SUPFAM" id="SSF52540">
    <property type="entry name" value="P-loop containing nucleoside triphosphate hydrolases"/>
    <property type="match status" value="1"/>
</dbReference>
<dbReference type="EC" id="2.7.13.3" evidence="2"/>
<evidence type="ECO:0000259" key="11">
    <source>
        <dbReference type="PROSITE" id="PS50109"/>
    </source>
</evidence>
<evidence type="ECO:0000313" key="14">
    <source>
        <dbReference type="Proteomes" id="UP000007058"/>
    </source>
</evidence>
<proteinExistence type="predicted"/>
<dbReference type="EMBL" id="AP007255">
    <property type="protein sequence ID" value="BAE51740.1"/>
    <property type="molecule type" value="Genomic_DNA"/>
</dbReference>
<dbReference type="InterPro" id="IPR011009">
    <property type="entry name" value="Kinase-like_dom_sf"/>
</dbReference>
<dbReference type="PROSITE" id="PS50109">
    <property type="entry name" value="HIS_KIN"/>
    <property type="match status" value="1"/>
</dbReference>
<keyword evidence="14" id="KW-1185">Reference proteome</keyword>
<protein>
    <recommendedName>
        <fullName evidence="3">Chemotaxis protein CheA</fullName>
        <ecNumber evidence="2">2.7.13.3</ecNumber>
    </recommendedName>
</protein>
<dbReference type="SUPFAM" id="SSF55874">
    <property type="entry name" value="ATPase domain of HSP90 chaperone/DNA topoisomerase II/histidine kinase"/>
    <property type="match status" value="1"/>
</dbReference>
<dbReference type="InterPro" id="IPR005467">
    <property type="entry name" value="His_kinase_dom"/>
</dbReference>
<keyword evidence="6" id="KW-0418">Kinase</keyword>
<organism evidence="13 14">
    <name type="scientific">Paramagnetospirillum magneticum (strain ATCC 700264 / AMB-1)</name>
    <name type="common">Magnetospirillum magneticum</name>
    <dbReference type="NCBI Taxonomy" id="342108"/>
    <lineage>
        <taxon>Bacteria</taxon>
        <taxon>Pseudomonadati</taxon>
        <taxon>Pseudomonadota</taxon>
        <taxon>Alphaproteobacteria</taxon>
        <taxon>Rhodospirillales</taxon>
        <taxon>Magnetospirillaceae</taxon>
        <taxon>Paramagnetospirillum</taxon>
    </lineage>
</organism>
<keyword evidence="4 8" id="KW-0597">Phosphoprotein</keyword>
<dbReference type="SUPFAM" id="SSF48452">
    <property type="entry name" value="TPR-like"/>
    <property type="match status" value="1"/>
</dbReference>
<dbReference type="OrthoDB" id="9789238at2"/>
<name>Q2W335_PARM1</name>
<evidence type="ECO:0000256" key="3">
    <source>
        <dbReference type="ARBA" id="ARBA00021495"/>
    </source>
</evidence>
<dbReference type="InterPro" id="IPR008207">
    <property type="entry name" value="Sig_transdc_His_kin_Hpt_dom"/>
</dbReference>
<dbReference type="SMART" id="SM00065">
    <property type="entry name" value="GAF"/>
    <property type="match status" value="1"/>
</dbReference>
<dbReference type="PROSITE" id="PS50894">
    <property type="entry name" value="HPT"/>
    <property type="match status" value="1"/>
</dbReference>
<dbReference type="InterPro" id="IPR029016">
    <property type="entry name" value="GAF-like_dom_sf"/>
</dbReference>
<dbReference type="CDD" id="cd14014">
    <property type="entry name" value="STKc_PknB_like"/>
    <property type="match status" value="1"/>
</dbReference>
<dbReference type="PANTHER" id="PTHR43642">
    <property type="entry name" value="HYBRID SIGNAL TRANSDUCTION HISTIDINE KINASE G"/>
    <property type="match status" value="1"/>
</dbReference>
<dbReference type="InterPro" id="IPR027417">
    <property type="entry name" value="P-loop_NTPase"/>
</dbReference>
<dbReference type="InterPro" id="IPR003594">
    <property type="entry name" value="HATPase_dom"/>
</dbReference>
<accession>Q2W335</accession>
<reference evidence="13 14" key="1">
    <citation type="journal article" date="2005" name="DNA Res.">
        <title>Complete genome sequence of the facultative anaerobic magnetotactic bacterium Magnetospirillum sp. strain AMB-1.</title>
        <authorList>
            <person name="Matsunaga T."/>
            <person name="Okamura Y."/>
            <person name="Fukuda Y."/>
            <person name="Wahyudi A.T."/>
            <person name="Murase Y."/>
            <person name="Takeyama H."/>
        </authorList>
    </citation>
    <scope>NUCLEOTIDE SEQUENCE [LARGE SCALE GENOMIC DNA]</scope>
    <source>
        <strain evidence="14">ATCC 700264 / AMB-1</strain>
    </source>
</reference>
<dbReference type="InterPro" id="IPR003018">
    <property type="entry name" value="GAF"/>
</dbReference>
<feature type="domain" description="HPt" evidence="12">
    <location>
        <begin position="1642"/>
        <end position="1748"/>
    </location>
</feature>
<feature type="domain" description="Histidine kinase" evidence="11">
    <location>
        <begin position="1840"/>
        <end position="1972"/>
    </location>
</feature>
<dbReference type="InterPro" id="IPR004358">
    <property type="entry name" value="Sig_transdc_His_kin-like_C"/>
</dbReference>
<gene>
    <name evidence="13" type="ordered locus">amb2936</name>
</gene>
<feature type="modified residue" description="Phosphohistidine" evidence="8">
    <location>
        <position position="1684"/>
    </location>
</feature>
<dbReference type="Proteomes" id="UP000007058">
    <property type="component" value="Chromosome"/>
</dbReference>
<dbReference type="SUPFAM" id="SSF55781">
    <property type="entry name" value="GAF domain-like"/>
    <property type="match status" value="1"/>
</dbReference>
<evidence type="ECO:0000256" key="4">
    <source>
        <dbReference type="ARBA" id="ARBA00022553"/>
    </source>
</evidence>
<keyword evidence="5" id="KW-0808">Transferase</keyword>
<dbReference type="GO" id="GO:0000155">
    <property type="term" value="F:phosphorelay sensor kinase activity"/>
    <property type="evidence" value="ECO:0007669"/>
    <property type="project" value="UniProtKB-ARBA"/>
</dbReference>
<dbReference type="PROSITE" id="PS50011">
    <property type="entry name" value="PROTEIN_KINASE_DOM"/>
    <property type="match status" value="1"/>
</dbReference>
<sequence length="1979" mass="220154">MNATPNYRLTEEVYSAGNTRVCRAVSLADGKPVILKILSGEQLSPDAFARYQREYEITSSLAEVEGVTTVLAMENVQDSVMIVQEDVGGTSLARILEAGRLDLEEALALAVRITQILGRIHRHRVIHKDFNPTNIIWNRQTGTVRVIDFGISSQLSQERAEFQSVKQLEANLAYASPEQTGRVNRALDSRSDLYSLGVTLYQMLTGTLPFLSRGGIELVHAHIALMPPPPHEVSHGIPPILSQIVMRLMAKMADDRYQSARGLEHDLQRCLDQLRQTGTIASFPLGSLDASARLRIPQRLYGREAETATIVEAFERSMVGETELLLVRGPSGTGKSALVHEVHRPLTERHGNFIAGKFDQYQRDVPFYAWRLAFEEFCSLLLKEDDSALDRWRTRILGAVGSLGKVITEVIPSLELIIGPQEEVPPLAGEMALNRLNYVFGNFLAAVCRRDFPLVVFIDDWQWADAGSLSLLRSVMGNKALRSLLLIGAYRDNEVHAAHPFAVAVEDIRRLDARIGTISLAELSQKDVHGLVRDALNDSPGLEVVARLIHEKTRGNAFFVVQLLTDLYEKSVIRLDPDSRTWTWSREEIESRHIADNVIDLMTAKIRRLPDTAQRALIHASCIGDRFELFTLAAILDLPPHQAAGDIEPALQEGILVPVGLNYRLARLPSNRADVTYQFIHDRVRQAAHGLLDKESGERIHYGIARKWLAETSPDDTDLRIFDIANQYNASLRLVADDEEKRQVLIINLTAGRRAKTATAYSTALHYFQIALDLKPSHFWEVMGEVAAELYLLAAEVAFLTKDYRSMEEWIDEFLARRPSPLDQAGALKIRLQARVAQNRLSEAVDVSLHALGLLGVRLPKAPGPLQVMANLLRTKLALRGKSLADLNALPPMTDPVRLAAMELLGLTIPPAYWTSQELMALTVFQMVRDSVAHGYSPNAGYGFSWWGITESAMLGNIDRGYDFGEFAIDLARRHQLNLQQPLFFAAWIIRKFKRPLKDTLPVFEQAYALSLEKGDFEYASYARNNHIQTLFHTGRNLGTLLQEMEQAHRDLQRFQIGSSLYWHSIWWQTALNFAEPKAEPHHLGGPAYDEAQSLPQHLKVNDASTLFLLHCAKLMLSTFFHDQDNARLNAGKARAYLKGGVGMHAFTLFHFYESLALLSGETRPSGKIMRQVTSNQKKLKIWADHAPMNYRYHWMLVEAERLRATGKSDRSLYCYDQAIDLARDSDCVHEEALAYELAARCLLGRRQERLASYYLRQALHLYERWGATAKSAHLAAEFSALLLTIAPMPLQQRISGGRSPTTSQGRPSGGDGQQARSFDFLAVTQASQAISGEIVIGKLVTTLLEIVIEHSGAQKAMLIFKNGEDLSIQARGIARQAIEVDSTPMAITEWAELPLPRSMVQYVARTAKSQIIHDTRQETQFSKDPYFLREKPLSVLCEPIVHQGKVVGMLYLENNLTAGAFTEERLELLRLLSSQAAISIENAILYAEMEKRVEQRTHELAESLKTVNAKSRQVSTLFNNSGQGFLSFGPDLIVESEFSQACLSFFGHSPAGHAIDQLLLPDDPHGRNTFRSCLEEALTDEDPDRRHIYLSLLPEEITIGATTLKAEFKPLDHAVMAVLTDISEEKALAAQVARERTRLEMIVAAVTSGNDFFDAVAEFESFIHHDKMAWRDRDAMALYRAIHTFKGTFNQLGFHLVPAALHKVEASLQQLAEIDDLPAALATTFAPDWATLLAADLDAVSSALGADFMERRGVVAIPPHQAKRFELYARGHLDPAETPKVLAELAAIRTVSLRQSLADYDKLIQQVCARLEKVVLPLKLTGTDLRIDPDAWGPFLRTLGHVFRNAVDHGIESPDSRLAAGKSEFGTIACNIAITDGRIELEISDDGEGIDVETLRRRAIQLGINNAEEWSLVDLIFGDGISSRSEATDLSGRGVGMGAVRSAVDGMGGNIDVRTTPGRGTCMLFSLPLPASNGAPVP</sequence>
<dbReference type="Gene3D" id="3.30.450.40">
    <property type="match status" value="1"/>
</dbReference>
<dbReference type="Gene3D" id="1.10.510.10">
    <property type="entry name" value="Transferase(Phosphotransferase) domain 1"/>
    <property type="match status" value="1"/>
</dbReference>
<feature type="region of interest" description="Disordered" evidence="9">
    <location>
        <begin position="1293"/>
        <end position="1314"/>
    </location>
</feature>
<dbReference type="InterPro" id="IPR053159">
    <property type="entry name" value="Hybrid_Histidine_Kinase"/>
</dbReference>
<dbReference type="SUPFAM" id="SSF56112">
    <property type="entry name" value="Protein kinase-like (PK-like)"/>
    <property type="match status" value="1"/>
</dbReference>
<dbReference type="SMART" id="SM00220">
    <property type="entry name" value="S_TKc"/>
    <property type="match status" value="1"/>
</dbReference>
<dbReference type="InterPro" id="IPR036890">
    <property type="entry name" value="HATPase_C_sf"/>
</dbReference>
<dbReference type="InterPro" id="IPR041664">
    <property type="entry name" value="AAA_16"/>
</dbReference>
<dbReference type="GO" id="GO:0005524">
    <property type="term" value="F:ATP binding"/>
    <property type="evidence" value="ECO:0007669"/>
    <property type="project" value="InterPro"/>
</dbReference>
<dbReference type="KEGG" id="mag:amb2936"/>
<dbReference type="Gene3D" id="3.40.50.300">
    <property type="entry name" value="P-loop containing nucleotide triphosphate hydrolases"/>
    <property type="match status" value="1"/>
</dbReference>
<evidence type="ECO:0000256" key="7">
    <source>
        <dbReference type="ARBA" id="ARBA00035100"/>
    </source>
</evidence>
<evidence type="ECO:0000256" key="5">
    <source>
        <dbReference type="ARBA" id="ARBA00022679"/>
    </source>
</evidence>